<dbReference type="RefSeq" id="WP_015994348.1">
    <property type="nucleotide sequence ID" value="NZ_BIOV01000045.1"/>
</dbReference>
<protein>
    <recommendedName>
        <fullName evidence="2">HK97 gp10 family phage protein</fullName>
    </recommendedName>
</protein>
<sequence length="148" mass="16090">MGINVHLKGLIKMSAFTNAINDINRKKAGMFVLCMSASAMLEGEAKANASWTDRTSHARQSLNAKTLGGGNNFIIRLSHGAEYGGILEEGSKPHVITPKSAQALYWRGASHPVKSVQHPGTKAMPIIKPTIDKNIGKIGNMIFRYWSD</sequence>
<evidence type="ECO:0008006" key="2">
    <source>
        <dbReference type="Google" id="ProtNLM"/>
    </source>
</evidence>
<proteinExistence type="predicted"/>
<organism evidence="1">
    <name type="scientific">Clostridioides difficile</name>
    <name type="common">Peptoclostridium difficile</name>
    <dbReference type="NCBI Taxonomy" id="1496"/>
    <lineage>
        <taxon>Bacteria</taxon>
        <taxon>Bacillati</taxon>
        <taxon>Bacillota</taxon>
        <taxon>Clostridia</taxon>
        <taxon>Peptostreptococcales</taxon>
        <taxon>Peptostreptococcaceae</taxon>
        <taxon>Clostridioides</taxon>
    </lineage>
</organism>
<evidence type="ECO:0000313" key="1">
    <source>
        <dbReference type="EMBL" id="CDS82948.1"/>
    </source>
</evidence>
<name>A0A069A0N9_CLODI</name>
<accession>A0A069A0N9</accession>
<gene>
    <name evidence="1" type="ORF">BN1097_1310010</name>
</gene>
<dbReference type="EMBL" id="LK932338">
    <property type="protein sequence ID" value="CDS82948.1"/>
    <property type="molecule type" value="Genomic_DNA"/>
</dbReference>
<dbReference type="AlphaFoldDB" id="A0A069A0N9"/>
<reference evidence="1" key="1">
    <citation type="submission" date="2014-07" db="EMBL/GenBank/DDBJ databases">
        <authorList>
            <person name="Monot Marc"/>
        </authorList>
    </citation>
    <scope>NUCLEOTIDE SEQUENCE</scope>
    <source>
        <strain evidence="1">7032994</strain>
    </source>
</reference>